<accession>A0A1M7B175</accession>
<dbReference type="EMBL" id="FRAV01000018">
    <property type="protein sequence ID" value="SHL48768.1"/>
    <property type="molecule type" value="Genomic_DNA"/>
</dbReference>
<evidence type="ECO:0000313" key="2">
    <source>
        <dbReference type="Proteomes" id="UP000184364"/>
    </source>
</evidence>
<proteinExistence type="predicted"/>
<protein>
    <submittedName>
        <fullName evidence="1">Uncharacterized protein</fullName>
    </submittedName>
</protein>
<evidence type="ECO:0000313" key="1">
    <source>
        <dbReference type="EMBL" id="SHL48768.1"/>
    </source>
</evidence>
<organism evidence="1 2">
    <name type="scientific">Chryseobacterium polytrichastri</name>
    <dbReference type="NCBI Taxonomy" id="1302687"/>
    <lineage>
        <taxon>Bacteria</taxon>
        <taxon>Pseudomonadati</taxon>
        <taxon>Bacteroidota</taxon>
        <taxon>Flavobacteriia</taxon>
        <taxon>Flavobacteriales</taxon>
        <taxon>Weeksellaceae</taxon>
        <taxon>Chryseobacterium group</taxon>
        <taxon>Chryseobacterium</taxon>
    </lineage>
</organism>
<dbReference type="AlphaFoldDB" id="A0A1M7B175"/>
<keyword evidence="2" id="KW-1185">Reference proteome</keyword>
<sequence>MKNLVKISRENLKSLKGSGSPMCPDDPGLMICYSNPGFPNGFCVTRYKCCIMLGMSPEECKDY</sequence>
<name>A0A1M7B175_9FLAO</name>
<gene>
    <name evidence="1" type="ORF">SAMN05444267_1018106</name>
</gene>
<reference evidence="2" key="1">
    <citation type="submission" date="2016-11" db="EMBL/GenBank/DDBJ databases">
        <authorList>
            <person name="Varghese N."/>
            <person name="Submissions S."/>
        </authorList>
    </citation>
    <scope>NUCLEOTIDE SEQUENCE [LARGE SCALE GENOMIC DNA]</scope>
    <source>
        <strain evidence="2">DSM 26899</strain>
    </source>
</reference>
<dbReference type="Proteomes" id="UP000184364">
    <property type="component" value="Unassembled WGS sequence"/>
</dbReference>